<keyword evidence="2" id="KW-0328">Glycosyltransferase</keyword>
<evidence type="ECO:0000259" key="1">
    <source>
        <dbReference type="Pfam" id="PF00535"/>
    </source>
</evidence>
<evidence type="ECO:0000313" key="2">
    <source>
        <dbReference type="EMBL" id="OIR07139.1"/>
    </source>
</evidence>
<dbReference type="PANTHER" id="PTHR22916:SF3">
    <property type="entry name" value="UDP-GLCNAC:BETAGAL BETA-1,3-N-ACETYLGLUCOSAMINYLTRANSFERASE-LIKE PROTEIN 1"/>
    <property type="match status" value="1"/>
</dbReference>
<organism evidence="2">
    <name type="scientific">mine drainage metagenome</name>
    <dbReference type="NCBI Taxonomy" id="410659"/>
    <lineage>
        <taxon>unclassified sequences</taxon>
        <taxon>metagenomes</taxon>
        <taxon>ecological metagenomes</taxon>
    </lineage>
</organism>
<sequence>MPAYNGEKYIRQAIDSVLLSSMQDIELVVVDDGSTDKTSEILREYELKDDRVRVFKQPNSGRPAFPKNLALRHVRGEFVCFLDNDDYIAPEKLELMVNGLDDHPEWCATFHDIHLVNAEGVGLGKSYLQDAEFLSKSASWLNYLKDDWYDCGMEFYKFQSIFFAAFHTQSIMIARNRIPLENLYFNTGFRICEDTDLWIRIGMMGRVGYLNKVLSFYRQHETNFTRNTLVFSQDSVLFHEQNFQRVATHFTQQQLQKYKVKIANCWYQLGYLHSCSNNSRLATQAFLNGARWAHPLKVVIPIIKAWLRPMLRPSNDR</sequence>
<protein>
    <submittedName>
        <fullName evidence="2">Putative glycosyltransferase EpsH</fullName>
        <ecNumber evidence="2">2.4.-.-</ecNumber>
    </submittedName>
</protein>
<dbReference type="EMBL" id="MLJW01000039">
    <property type="protein sequence ID" value="OIR07139.1"/>
    <property type="molecule type" value="Genomic_DNA"/>
</dbReference>
<dbReference type="EC" id="2.4.-.-" evidence="2"/>
<dbReference type="InterPro" id="IPR029044">
    <property type="entry name" value="Nucleotide-diphossugar_trans"/>
</dbReference>
<feature type="domain" description="Glycosyltransferase 2-like" evidence="1">
    <location>
        <begin position="1"/>
        <end position="105"/>
    </location>
</feature>
<dbReference type="GO" id="GO:0016758">
    <property type="term" value="F:hexosyltransferase activity"/>
    <property type="evidence" value="ECO:0007669"/>
    <property type="project" value="UniProtKB-ARBA"/>
</dbReference>
<keyword evidence="2" id="KW-0808">Transferase</keyword>
<gene>
    <name evidence="2" type="primary">epsH_2</name>
    <name evidence="2" type="ORF">GALL_107280</name>
</gene>
<dbReference type="PANTHER" id="PTHR22916">
    <property type="entry name" value="GLYCOSYLTRANSFERASE"/>
    <property type="match status" value="1"/>
</dbReference>
<comment type="caution">
    <text evidence="2">The sequence shown here is derived from an EMBL/GenBank/DDBJ whole genome shotgun (WGS) entry which is preliminary data.</text>
</comment>
<name>A0A1J5SGU9_9ZZZZ</name>
<dbReference type="SUPFAM" id="SSF53448">
    <property type="entry name" value="Nucleotide-diphospho-sugar transferases"/>
    <property type="match status" value="1"/>
</dbReference>
<dbReference type="InterPro" id="IPR001173">
    <property type="entry name" value="Glyco_trans_2-like"/>
</dbReference>
<proteinExistence type="predicted"/>
<reference evidence="2" key="1">
    <citation type="submission" date="2016-10" db="EMBL/GenBank/DDBJ databases">
        <title>Sequence of Gallionella enrichment culture.</title>
        <authorList>
            <person name="Poehlein A."/>
            <person name="Muehling M."/>
            <person name="Daniel R."/>
        </authorList>
    </citation>
    <scope>NUCLEOTIDE SEQUENCE</scope>
</reference>
<dbReference type="AlphaFoldDB" id="A0A1J5SGU9"/>
<dbReference type="Pfam" id="PF00535">
    <property type="entry name" value="Glycos_transf_2"/>
    <property type="match status" value="1"/>
</dbReference>
<accession>A0A1J5SGU9</accession>
<dbReference type="Gene3D" id="3.90.550.10">
    <property type="entry name" value="Spore Coat Polysaccharide Biosynthesis Protein SpsA, Chain A"/>
    <property type="match status" value="1"/>
</dbReference>